<evidence type="ECO:0000256" key="1">
    <source>
        <dbReference type="SAM" id="MobiDB-lite"/>
    </source>
</evidence>
<feature type="region of interest" description="Disordered" evidence="1">
    <location>
        <begin position="71"/>
        <end position="91"/>
    </location>
</feature>
<sequence>MKAAFEVVLTDIYPYFLFDSVDENFIPLESQSQGSTPVIPAEPERSKGKGKTHSESLILAKKWKKIATQRSRKLQNSASIPGKPTLTPSTGKITIINPVVTSKGKSPKAVDNKFGKGKFKGKYPKRIKLLTA</sequence>
<dbReference type="EMBL" id="AVOT02018910">
    <property type="protein sequence ID" value="MBW0506155.1"/>
    <property type="molecule type" value="Genomic_DNA"/>
</dbReference>
<dbReference type="Proteomes" id="UP000765509">
    <property type="component" value="Unassembled WGS sequence"/>
</dbReference>
<dbReference type="AlphaFoldDB" id="A0A9Q3HLL5"/>
<gene>
    <name evidence="2" type="ORF">O181_045870</name>
</gene>
<accession>A0A9Q3HLL5</accession>
<comment type="caution">
    <text evidence="2">The sequence shown here is derived from an EMBL/GenBank/DDBJ whole genome shotgun (WGS) entry which is preliminary data.</text>
</comment>
<proteinExistence type="predicted"/>
<evidence type="ECO:0000313" key="2">
    <source>
        <dbReference type="EMBL" id="MBW0506155.1"/>
    </source>
</evidence>
<feature type="region of interest" description="Disordered" evidence="1">
    <location>
        <begin position="29"/>
        <end position="54"/>
    </location>
</feature>
<keyword evidence="3" id="KW-1185">Reference proteome</keyword>
<reference evidence="2" key="1">
    <citation type="submission" date="2021-03" db="EMBL/GenBank/DDBJ databases">
        <title>Draft genome sequence of rust myrtle Austropuccinia psidii MF-1, a brazilian biotype.</title>
        <authorList>
            <person name="Quecine M.C."/>
            <person name="Pachon D.M.R."/>
            <person name="Bonatelli M.L."/>
            <person name="Correr F.H."/>
            <person name="Franceschini L.M."/>
            <person name="Leite T.F."/>
            <person name="Margarido G.R.A."/>
            <person name="Almeida C.A."/>
            <person name="Ferrarezi J.A."/>
            <person name="Labate C.A."/>
        </authorList>
    </citation>
    <scope>NUCLEOTIDE SEQUENCE</scope>
    <source>
        <strain evidence="2">MF-1</strain>
    </source>
</reference>
<evidence type="ECO:0000313" key="3">
    <source>
        <dbReference type="Proteomes" id="UP000765509"/>
    </source>
</evidence>
<protein>
    <submittedName>
        <fullName evidence="2">Uncharacterized protein</fullName>
    </submittedName>
</protein>
<organism evidence="2 3">
    <name type="scientific">Austropuccinia psidii MF-1</name>
    <dbReference type="NCBI Taxonomy" id="1389203"/>
    <lineage>
        <taxon>Eukaryota</taxon>
        <taxon>Fungi</taxon>
        <taxon>Dikarya</taxon>
        <taxon>Basidiomycota</taxon>
        <taxon>Pucciniomycotina</taxon>
        <taxon>Pucciniomycetes</taxon>
        <taxon>Pucciniales</taxon>
        <taxon>Sphaerophragmiaceae</taxon>
        <taxon>Austropuccinia</taxon>
    </lineage>
</organism>
<name>A0A9Q3HLL5_9BASI</name>